<evidence type="ECO:0000259" key="2">
    <source>
        <dbReference type="PROSITE" id="PS50800"/>
    </source>
</evidence>
<dbReference type="InterPro" id="IPR003034">
    <property type="entry name" value="SAP_dom"/>
</dbReference>
<reference evidence="3" key="1">
    <citation type="submission" date="2021-02" db="EMBL/GenBank/DDBJ databases">
        <authorList>
            <person name="Dougan E. K."/>
            <person name="Rhodes N."/>
            <person name="Thang M."/>
            <person name="Chan C."/>
        </authorList>
    </citation>
    <scope>NUCLEOTIDE SEQUENCE</scope>
</reference>
<dbReference type="SUPFAM" id="SSF68906">
    <property type="entry name" value="SAP domain"/>
    <property type="match status" value="1"/>
</dbReference>
<proteinExistence type="predicted"/>
<dbReference type="InterPro" id="IPR036361">
    <property type="entry name" value="SAP_dom_sf"/>
</dbReference>
<sequence>AQRQAGEEAKRRRSQEENLLIFKLRSLCEQLGLASQASKQDLVDALAKHLEDEGYPVKRPKIEQAPEEAAPAPCQEEAESQVSASAAAADESAAEGATSQEVVPDVAASPEKALPASPTK</sequence>
<feature type="compositionally biased region" description="Basic and acidic residues" evidence="1">
    <location>
        <begin position="52"/>
        <end position="64"/>
    </location>
</feature>
<keyword evidence="4" id="KW-1185">Reference proteome</keyword>
<dbReference type="PROSITE" id="PS50800">
    <property type="entry name" value="SAP"/>
    <property type="match status" value="1"/>
</dbReference>
<organism evidence="3 4">
    <name type="scientific">Symbiodinium pilosum</name>
    <name type="common">Dinoflagellate</name>
    <dbReference type="NCBI Taxonomy" id="2952"/>
    <lineage>
        <taxon>Eukaryota</taxon>
        <taxon>Sar</taxon>
        <taxon>Alveolata</taxon>
        <taxon>Dinophyceae</taxon>
        <taxon>Suessiales</taxon>
        <taxon>Symbiodiniaceae</taxon>
        <taxon>Symbiodinium</taxon>
    </lineage>
</organism>
<feature type="non-terminal residue" evidence="3">
    <location>
        <position position="120"/>
    </location>
</feature>
<gene>
    <name evidence="3" type="primary">rnf217</name>
    <name evidence="3" type="ORF">SPIL2461_LOCUS1766</name>
</gene>
<evidence type="ECO:0000313" key="3">
    <source>
        <dbReference type="EMBL" id="CAE7199985.1"/>
    </source>
</evidence>
<feature type="domain" description="SAP" evidence="2">
    <location>
        <begin position="16"/>
        <end position="50"/>
    </location>
</feature>
<name>A0A812JAW2_SYMPI</name>
<feature type="region of interest" description="Disordered" evidence="1">
    <location>
        <begin position="52"/>
        <end position="120"/>
    </location>
</feature>
<evidence type="ECO:0000313" key="4">
    <source>
        <dbReference type="Proteomes" id="UP000649617"/>
    </source>
</evidence>
<feature type="compositionally biased region" description="Low complexity" evidence="1">
    <location>
        <begin position="67"/>
        <end position="99"/>
    </location>
</feature>
<dbReference type="Proteomes" id="UP000649617">
    <property type="component" value="Unassembled WGS sequence"/>
</dbReference>
<dbReference type="EMBL" id="CAJNIZ010001814">
    <property type="protein sequence ID" value="CAE7199985.1"/>
    <property type="molecule type" value="Genomic_DNA"/>
</dbReference>
<dbReference type="AlphaFoldDB" id="A0A812JAW2"/>
<accession>A0A812JAW2</accession>
<feature type="non-terminal residue" evidence="3">
    <location>
        <position position="1"/>
    </location>
</feature>
<comment type="caution">
    <text evidence="3">The sequence shown here is derived from an EMBL/GenBank/DDBJ whole genome shotgun (WGS) entry which is preliminary data.</text>
</comment>
<evidence type="ECO:0000256" key="1">
    <source>
        <dbReference type="SAM" id="MobiDB-lite"/>
    </source>
</evidence>
<protein>
    <submittedName>
        <fullName evidence="3">Rnf217 protein</fullName>
    </submittedName>
</protein>